<dbReference type="Proteomes" id="UP000185003">
    <property type="component" value="Unassembled WGS sequence"/>
</dbReference>
<keyword evidence="3" id="KW-1185">Reference proteome</keyword>
<dbReference type="STRING" id="536979.SAMN04488055_4381"/>
<dbReference type="EMBL" id="FSRA01000002">
    <property type="protein sequence ID" value="SIO47510.1"/>
    <property type="molecule type" value="Genomic_DNA"/>
</dbReference>
<proteinExistence type="predicted"/>
<gene>
    <name evidence="2" type="ORF">SAMN04488055_4381</name>
</gene>
<dbReference type="Gene3D" id="1.10.10.1320">
    <property type="entry name" value="Anti-sigma factor, zinc-finger domain"/>
    <property type="match status" value="1"/>
</dbReference>
<feature type="transmembrane region" description="Helical" evidence="1">
    <location>
        <begin position="106"/>
        <end position="130"/>
    </location>
</feature>
<dbReference type="AlphaFoldDB" id="A0A1N6JT88"/>
<organism evidence="2 3">
    <name type="scientific">Chitinophaga niabensis</name>
    <dbReference type="NCBI Taxonomy" id="536979"/>
    <lineage>
        <taxon>Bacteria</taxon>
        <taxon>Pseudomonadati</taxon>
        <taxon>Bacteroidota</taxon>
        <taxon>Chitinophagia</taxon>
        <taxon>Chitinophagales</taxon>
        <taxon>Chitinophagaceae</taxon>
        <taxon>Chitinophaga</taxon>
    </lineage>
</organism>
<dbReference type="OrthoDB" id="952577at2"/>
<dbReference type="InterPro" id="IPR041916">
    <property type="entry name" value="Anti_sigma_zinc_sf"/>
</dbReference>
<keyword evidence="1" id="KW-0472">Membrane</keyword>
<evidence type="ECO:0000256" key="1">
    <source>
        <dbReference type="SAM" id="Phobius"/>
    </source>
</evidence>
<evidence type="ECO:0000313" key="3">
    <source>
        <dbReference type="Proteomes" id="UP000185003"/>
    </source>
</evidence>
<name>A0A1N6JT88_9BACT</name>
<keyword evidence="1" id="KW-1133">Transmembrane helix</keyword>
<accession>A0A1N6JT88</accession>
<evidence type="ECO:0008006" key="4">
    <source>
        <dbReference type="Google" id="ProtNLM"/>
    </source>
</evidence>
<protein>
    <recommendedName>
        <fullName evidence="4">Anti-sigma factor</fullName>
    </recommendedName>
</protein>
<reference evidence="2 3" key="1">
    <citation type="submission" date="2016-11" db="EMBL/GenBank/DDBJ databases">
        <authorList>
            <person name="Jaros S."/>
            <person name="Januszkiewicz K."/>
            <person name="Wedrychowicz H."/>
        </authorList>
    </citation>
    <scope>NUCLEOTIDE SEQUENCE [LARGE SCALE GENOMIC DNA]</scope>
    <source>
        <strain evidence="2 3">DSM 24787</strain>
    </source>
</reference>
<dbReference type="RefSeq" id="WP_074241733.1">
    <property type="nucleotide sequence ID" value="NZ_FSRA01000002.1"/>
</dbReference>
<evidence type="ECO:0000313" key="2">
    <source>
        <dbReference type="EMBL" id="SIO47510.1"/>
    </source>
</evidence>
<keyword evidence="1" id="KW-0812">Transmembrane</keyword>
<sequence>MNVQEYIDNGMVESYVLGLATPEEAKELERLIKEYPELRKEFNAVEQTIQKLWLEDAVPPPMELRERSLQPLSWADTDPGAGKKPPNYTFINIQHNQSNYMTVHKIWKWIFVIAFLLFKFCLFLAIYFYFKYRQVEDRQQEREKVRKELQQSSPK</sequence>